<dbReference type="OrthoDB" id="2629325at2"/>
<name>A0A368VSF3_9BACL</name>
<keyword evidence="1" id="KW-0812">Transmembrane</keyword>
<dbReference type="AlphaFoldDB" id="A0A368VSF3"/>
<dbReference type="EMBL" id="QPJD01000011">
    <property type="protein sequence ID" value="RCW44887.1"/>
    <property type="molecule type" value="Genomic_DNA"/>
</dbReference>
<dbReference type="Proteomes" id="UP000252415">
    <property type="component" value="Unassembled WGS sequence"/>
</dbReference>
<accession>A0A368VSF3</accession>
<comment type="caution">
    <text evidence="2">The sequence shown here is derived from an EMBL/GenBank/DDBJ whole genome shotgun (WGS) entry which is preliminary data.</text>
</comment>
<keyword evidence="3" id="KW-1185">Reference proteome</keyword>
<gene>
    <name evidence="2" type="ORF">DFP97_111113</name>
</gene>
<reference evidence="2 3" key="1">
    <citation type="submission" date="2018-07" db="EMBL/GenBank/DDBJ databases">
        <title>Genomic Encyclopedia of Type Strains, Phase III (KMG-III): the genomes of soil and plant-associated and newly described type strains.</title>
        <authorList>
            <person name="Whitman W."/>
        </authorList>
    </citation>
    <scope>NUCLEOTIDE SEQUENCE [LARGE SCALE GENOMIC DNA]</scope>
    <source>
        <strain evidence="2 3">CECT 7506</strain>
    </source>
</reference>
<dbReference type="InterPro" id="IPR032820">
    <property type="entry name" value="ATPase_put"/>
</dbReference>
<dbReference type="Pfam" id="PF09527">
    <property type="entry name" value="ATPase_gene1"/>
    <property type="match status" value="1"/>
</dbReference>
<proteinExistence type="predicted"/>
<dbReference type="RefSeq" id="WP_114381596.1">
    <property type="nucleotide sequence ID" value="NZ_QPJD01000011.1"/>
</dbReference>
<protein>
    <submittedName>
        <fullName evidence="2">Putative F0F1-ATPase subunit (Ca2+/Mg2+ transporter)</fullName>
    </submittedName>
</protein>
<feature type="transmembrane region" description="Helical" evidence="1">
    <location>
        <begin position="12"/>
        <end position="35"/>
    </location>
</feature>
<feature type="transmembrane region" description="Helical" evidence="1">
    <location>
        <begin position="47"/>
        <end position="68"/>
    </location>
</feature>
<evidence type="ECO:0000313" key="3">
    <source>
        <dbReference type="Proteomes" id="UP000252415"/>
    </source>
</evidence>
<sequence>MSKKSRRDNPLFAAGLVGALGIQVTICILLGYWIGSYLDGRIGTGKGWTIGGILVGLAVGLLSAILLVKKVMEEADG</sequence>
<organism evidence="2 3">
    <name type="scientific">Paenibacillus prosopidis</name>
    <dbReference type="NCBI Taxonomy" id="630520"/>
    <lineage>
        <taxon>Bacteria</taxon>
        <taxon>Bacillati</taxon>
        <taxon>Bacillota</taxon>
        <taxon>Bacilli</taxon>
        <taxon>Bacillales</taxon>
        <taxon>Paenibacillaceae</taxon>
        <taxon>Paenibacillus</taxon>
    </lineage>
</organism>
<evidence type="ECO:0000256" key="1">
    <source>
        <dbReference type="SAM" id="Phobius"/>
    </source>
</evidence>
<evidence type="ECO:0000313" key="2">
    <source>
        <dbReference type="EMBL" id="RCW44887.1"/>
    </source>
</evidence>
<keyword evidence="1" id="KW-0472">Membrane</keyword>
<keyword evidence="1" id="KW-1133">Transmembrane helix</keyword>